<sequence>MPEITKLGLITEQQFHDLRESYIFLRRVENILQAINDQQTQTLPTDEIDQIRLVEACKTFTCLNENNQTIEKHYPIENWDDFYRTLQQKQEKVRAVIYSINR</sequence>
<dbReference type="EMBL" id="UASK01000004">
    <property type="protein sequence ID" value="SPX40949.1"/>
    <property type="molecule type" value="Genomic_DNA"/>
</dbReference>
<name>A0A2X1PJ36_HAEIF</name>
<evidence type="ECO:0000313" key="4">
    <source>
        <dbReference type="Proteomes" id="UP000249936"/>
    </source>
</evidence>
<proteinExistence type="predicted"/>
<protein>
    <submittedName>
        <fullName evidence="3">Glutamate-ammonia-ligase adenylyltransferase (ATase)</fullName>
        <ecNumber evidence="3">2.7.7.42</ecNumber>
    </submittedName>
</protein>
<dbReference type="GO" id="GO:0005829">
    <property type="term" value="C:cytosol"/>
    <property type="evidence" value="ECO:0007669"/>
    <property type="project" value="TreeGrafter"/>
</dbReference>
<feature type="domain" description="PII-uridylyltransferase/Glutamine-synthetase adenylyltransferase" evidence="2">
    <location>
        <begin position="2"/>
        <end position="96"/>
    </location>
</feature>
<dbReference type="AlphaFoldDB" id="A0A2X1PJ36"/>
<evidence type="ECO:0000259" key="2">
    <source>
        <dbReference type="Pfam" id="PF08335"/>
    </source>
</evidence>
<evidence type="ECO:0000256" key="1">
    <source>
        <dbReference type="ARBA" id="ARBA00022679"/>
    </source>
</evidence>
<gene>
    <name evidence="3" type="primary">glnE_2</name>
    <name evidence="3" type="ORF">NCTC11872_00528</name>
</gene>
<organism evidence="3 4">
    <name type="scientific">Haemophilus influenzae</name>
    <dbReference type="NCBI Taxonomy" id="727"/>
    <lineage>
        <taxon>Bacteria</taxon>
        <taxon>Pseudomonadati</taxon>
        <taxon>Pseudomonadota</taxon>
        <taxon>Gammaproteobacteria</taxon>
        <taxon>Pasteurellales</taxon>
        <taxon>Pasteurellaceae</taxon>
        <taxon>Haemophilus</taxon>
    </lineage>
</organism>
<dbReference type="InterPro" id="IPR023057">
    <property type="entry name" value="GlnE"/>
</dbReference>
<accession>A0A2X1PJ36</accession>
<dbReference type="Gene3D" id="1.20.120.330">
    <property type="entry name" value="Nucleotidyltransferases domain 2"/>
    <property type="match status" value="1"/>
</dbReference>
<dbReference type="EC" id="2.7.7.42" evidence="3"/>
<dbReference type="PANTHER" id="PTHR30621">
    <property type="entry name" value="GLUTAMINE SYNTHETASE ADENYLYLTRANSFERASE"/>
    <property type="match status" value="1"/>
</dbReference>
<dbReference type="GO" id="GO:0016874">
    <property type="term" value="F:ligase activity"/>
    <property type="evidence" value="ECO:0007669"/>
    <property type="project" value="UniProtKB-KW"/>
</dbReference>
<reference evidence="3 4" key="1">
    <citation type="submission" date="2018-06" db="EMBL/GenBank/DDBJ databases">
        <authorList>
            <consortium name="Pathogen Informatics"/>
            <person name="Doyle S."/>
        </authorList>
    </citation>
    <scope>NUCLEOTIDE SEQUENCE [LARGE SCALE GENOMIC DNA]</scope>
    <source>
        <strain evidence="3 4">NCTC11872</strain>
    </source>
</reference>
<dbReference type="GO" id="GO:0008882">
    <property type="term" value="F:[glutamate-ammonia-ligase] adenylyltransferase activity"/>
    <property type="evidence" value="ECO:0007669"/>
    <property type="project" value="UniProtKB-EC"/>
</dbReference>
<dbReference type="Proteomes" id="UP000249936">
    <property type="component" value="Unassembled WGS sequence"/>
</dbReference>
<keyword evidence="3" id="KW-0548">Nucleotidyltransferase</keyword>
<dbReference type="Pfam" id="PF08335">
    <property type="entry name" value="GlnD_UR_UTase"/>
    <property type="match status" value="1"/>
</dbReference>
<keyword evidence="1 3" id="KW-0808">Transferase</keyword>
<dbReference type="PANTHER" id="PTHR30621:SF0">
    <property type="entry name" value="BIFUNCTIONAL GLUTAMINE SYNTHETASE ADENYLYLTRANSFERASE_ADENYLYL-REMOVING ENZYME"/>
    <property type="match status" value="1"/>
</dbReference>
<keyword evidence="3" id="KW-0436">Ligase</keyword>
<dbReference type="InterPro" id="IPR013546">
    <property type="entry name" value="PII_UdlTrfase/GS_AdlTrfase"/>
</dbReference>
<evidence type="ECO:0000313" key="3">
    <source>
        <dbReference type="EMBL" id="SPX40949.1"/>
    </source>
</evidence>
<dbReference type="SUPFAM" id="SSF81593">
    <property type="entry name" value="Nucleotidyltransferase substrate binding subunit/domain"/>
    <property type="match status" value="1"/>
</dbReference>
<dbReference type="GO" id="GO:0000820">
    <property type="term" value="P:regulation of glutamine family amino acid metabolic process"/>
    <property type="evidence" value="ECO:0007669"/>
    <property type="project" value="TreeGrafter"/>
</dbReference>